<sequence>MKTSLGGLNGPDIEKNDYQFLMNDTVTTFSWSDLTVTVKDSRTKHPHNLIDGSNGVVQQGELVALMGPSGCGKTTLLNVLARRTASSGAKVTGDSYVNGNKMDNATFGRITSYVEQEDALIGSLTVQETLKFAADLSLPRSISKYQRAERIQTLLSAFGIHGQASTLVGTPIRKGISGGQKRRVSVASQLITCPKILFLDEPTSGLDSTASYEVISYVKKLAVVNNLIIIASIHQPSTSTFQLFDKLLLLSEGKTCYFGPVPAVPSYFDSIGLPIPSNTNPAEYLLDIVSSDFTVHQSQADRVQSAWTQSTERTALVQHLHDDAAANKKVVTDARRRPTMFQITLTLLHRLFIKSYRDVVAYGIRIVMYLCLAIMMGTVWLRLHTSQEYIQPFINAIFFGSAFMSFMAVAYVPAFLEDRATFIKERANGLYDALPFLLSNFIIGLPFLFSYFLSNFHPSATSFFIYTMWLFLDLVAAESLVVFVTSVVPNFVIALALVAFANGLWMSVGGFLVSKTILNPFWKFVFHYIDYQAYVFQGMMVNEFAERVYSCGEGCNCMYQTELASQCLIQGKGVLNHYGYSTGRTGKWVGILIGIIAVYRLFGYVALVLRT</sequence>
<dbReference type="InterPro" id="IPR013525">
    <property type="entry name" value="ABC2_TM"/>
</dbReference>
<dbReference type="InterPro" id="IPR017871">
    <property type="entry name" value="ABC_transporter-like_CS"/>
</dbReference>
<evidence type="ECO:0000313" key="11">
    <source>
        <dbReference type="EMBL" id="KAA8644032.1"/>
    </source>
</evidence>
<keyword evidence="8 9" id="KW-0472">Membrane</keyword>
<name>A0A5M9MAF5_9EURO</name>
<dbReference type="EMBL" id="QUQM01000006">
    <property type="protein sequence ID" value="KAA8644032.1"/>
    <property type="molecule type" value="Genomic_DNA"/>
</dbReference>
<evidence type="ECO:0000256" key="7">
    <source>
        <dbReference type="ARBA" id="ARBA00022989"/>
    </source>
</evidence>
<feature type="transmembrane region" description="Helical" evidence="9">
    <location>
        <begin position="359"/>
        <end position="381"/>
    </location>
</feature>
<keyword evidence="5" id="KW-0547">Nucleotide-binding</keyword>
<dbReference type="Proteomes" id="UP000324241">
    <property type="component" value="Unassembled WGS sequence"/>
</dbReference>
<keyword evidence="4 9" id="KW-0812">Transmembrane</keyword>
<dbReference type="PROSITE" id="PS00211">
    <property type="entry name" value="ABC_TRANSPORTER_1"/>
    <property type="match status" value="1"/>
</dbReference>
<dbReference type="InterPro" id="IPR027417">
    <property type="entry name" value="P-loop_NTPase"/>
</dbReference>
<keyword evidence="7 9" id="KW-1133">Transmembrane helix</keyword>
<dbReference type="PROSITE" id="PS50893">
    <property type="entry name" value="ABC_TRANSPORTER_2"/>
    <property type="match status" value="1"/>
</dbReference>
<keyword evidence="3" id="KW-0813">Transport</keyword>
<dbReference type="Pfam" id="PF19055">
    <property type="entry name" value="ABC2_membrane_7"/>
    <property type="match status" value="1"/>
</dbReference>
<protein>
    <recommendedName>
        <fullName evidence="10">ABC transporter domain-containing protein</fullName>
    </recommendedName>
</protein>
<evidence type="ECO:0000256" key="3">
    <source>
        <dbReference type="ARBA" id="ARBA00022448"/>
    </source>
</evidence>
<evidence type="ECO:0000256" key="9">
    <source>
        <dbReference type="SAM" id="Phobius"/>
    </source>
</evidence>
<evidence type="ECO:0000259" key="10">
    <source>
        <dbReference type="PROSITE" id="PS50893"/>
    </source>
</evidence>
<dbReference type="Pfam" id="PF01061">
    <property type="entry name" value="ABC2_membrane"/>
    <property type="match status" value="1"/>
</dbReference>
<comment type="caution">
    <text evidence="11">The sequence shown here is derived from an EMBL/GenBank/DDBJ whole genome shotgun (WGS) entry which is preliminary data.</text>
</comment>
<dbReference type="PANTHER" id="PTHR48042:SF11">
    <property type="entry name" value="ABC TRANSPORTER G FAMILY MEMBER 11"/>
    <property type="match status" value="1"/>
</dbReference>
<dbReference type="RefSeq" id="XP_033423393.1">
    <property type="nucleotide sequence ID" value="XM_033572841.1"/>
</dbReference>
<dbReference type="VEuPathDB" id="FungiDB:EYZ11_005120"/>
<evidence type="ECO:0000256" key="4">
    <source>
        <dbReference type="ARBA" id="ARBA00022692"/>
    </source>
</evidence>
<evidence type="ECO:0000256" key="1">
    <source>
        <dbReference type="ARBA" id="ARBA00004141"/>
    </source>
</evidence>
<dbReference type="GeneID" id="54330930"/>
<keyword evidence="6" id="KW-0067">ATP-binding</keyword>
<dbReference type="PANTHER" id="PTHR48042">
    <property type="entry name" value="ABC TRANSPORTER G FAMILY MEMBER 11"/>
    <property type="match status" value="1"/>
</dbReference>
<dbReference type="GO" id="GO:0140359">
    <property type="term" value="F:ABC-type transporter activity"/>
    <property type="evidence" value="ECO:0007669"/>
    <property type="project" value="InterPro"/>
</dbReference>
<evidence type="ECO:0000313" key="12">
    <source>
        <dbReference type="Proteomes" id="UP000324241"/>
    </source>
</evidence>
<dbReference type="Gene3D" id="3.40.50.300">
    <property type="entry name" value="P-loop containing nucleotide triphosphate hydrolases"/>
    <property type="match status" value="1"/>
</dbReference>
<organism evidence="11 12">
    <name type="scientific">Aspergillus tanneri</name>
    <dbReference type="NCBI Taxonomy" id="1220188"/>
    <lineage>
        <taxon>Eukaryota</taxon>
        <taxon>Fungi</taxon>
        <taxon>Dikarya</taxon>
        <taxon>Ascomycota</taxon>
        <taxon>Pezizomycotina</taxon>
        <taxon>Eurotiomycetes</taxon>
        <taxon>Eurotiomycetidae</taxon>
        <taxon>Eurotiales</taxon>
        <taxon>Aspergillaceae</taxon>
        <taxon>Aspergillus</taxon>
        <taxon>Aspergillus subgen. Circumdati</taxon>
    </lineage>
</organism>
<dbReference type="Pfam" id="PF00005">
    <property type="entry name" value="ABC_tran"/>
    <property type="match status" value="1"/>
</dbReference>
<proteinExistence type="inferred from homology"/>
<evidence type="ECO:0000256" key="6">
    <source>
        <dbReference type="ARBA" id="ARBA00022840"/>
    </source>
</evidence>
<dbReference type="InterPro" id="IPR052215">
    <property type="entry name" value="Plant_ABCG"/>
</dbReference>
<dbReference type="GO" id="GO:0005524">
    <property type="term" value="F:ATP binding"/>
    <property type="evidence" value="ECO:0007669"/>
    <property type="project" value="UniProtKB-KW"/>
</dbReference>
<feature type="transmembrane region" description="Helical" evidence="9">
    <location>
        <begin position="491"/>
        <end position="513"/>
    </location>
</feature>
<evidence type="ECO:0000256" key="5">
    <source>
        <dbReference type="ARBA" id="ARBA00022741"/>
    </source>
</evidence>
<dbReference type="SUPFAM" id="SSF52540">
    <property type="entry name" value="P-loop containing nucleoside triphosphate hydrolases"/>
    <property type="match status" value="1"/>
</dbReference>
<comment type="similarity">
    <text evidence="2">Belongs to the ABC transporter superfamily. ABCG family. Eye pigment precursor importer (TC 3.A.1.204) subfamily.</text>
</comment>
<dbReference type="GO" id="GO:0016887">
    <property type="term" value="F:ATP hydrolysis activity"/>
    <property type="evidence" value="ECO:0007669"/>
    <property type="project" value="InterPro"/>
</dbReference>
<feature type="transmembrane region" description="Helical" evidence="9">
    <location>
        <begin position="463"/>
        <end position="485"/>
    </location>
</feature>
<dbReference type="AlphaFoldDB" id="A0A5M9MAF5"/>
<dbReference type="CDD" id="cd03213">
    <property type="entry name" value="ABCG_EPDR"/>
    <property type="match status" value="1"/>
</dbReference>
<feature type="transmembrane region" description="Helical" evidence="9">
    <location>
        <begin position="436"/>
        <end position="456"/>
    </location>
</feature>
<dbReference type="InterPro" id="IPR043926">
    <property type="entry name" value="ABCG_dom"/>
</dbReference>
<evidence type="ECO:0000256" key="8">
    <source>
        <dbReference type="ARBA" id="ARBA00023136"/>
    </source>
</evidence>
<feature type="transmembrane region" description="Helical" evidence="9">
    <location>
        <begin position="588"/>
        <end position="609"/>
    </location>
</feature>
<gene>
    <name evidence="11" type="ORF">ATNIH1004_008228</name>
</gene>
<dbReference type="SMART" id="SM00382">
    <property type="entry name" value="AAA"/>
    <property type="match status" value="1"/>
</dbReference>
<reference evidence="11 12" key="1">
    <citation type="submission" date="2019-08" db="EMBL/GenBank/DDBJ databases">
        <title>The genome sequence of a newly discovered highly antifungal drug resistant Aspergillus species, Aspergillus tanneri NIH 1004.</title>
        <authorList>
            <person name="Mounaud S."/>
            <person name="Singh I."/>
            <person name="Joardar V."/>
            <person name="Pakala S."/>
            <person name="Pakala S."/>
            <person name="Venepally P."/>
            <person name="Chung J.K."/>
            <person name="Losada L."/>
            <person name="Nierman W.C."/>
        </authorList>
    </citation>
    <scope>NUCLEOTIDE SEQUENCE [LARGE SCALE GENOMIC DNA]</scope>
    <source>
        <strain evidence="11 12">NIH1004</strain>
    </source>
</reference>
<dbReference type="InterPro" id="IPR003593">
    <property type="entry name" value="AAA+_ATPase"/>
</dbReference>
<dbReference type="FunFam" id="3.40.50.300:FF:001305">
    <property type="entry name" value="ABCG transporter ABC superfamily"/>
    <property type="match status" value="1"/>
</dbReference>
<dbReference type="OrthoDB" id="66620at2759"/>
<dbReference type="GO" id="GO:0016020">
    <property type="term" value="C:membrane"/>
    <property type="evidence" value="ECO:0007669"/>
    <property type="project" value="UniProtKB-SubCell"/>
</dbReference>
<evidence type="ECO:0000256" key="2">
    <source>
        <dbReference type="ARBA" id="ARBA00005814"/>
    </source>
</evidence>
<feature type="domain" description="ABC transporter" evidence="10">
    <location>
        <begin position="29"/>
        <end position="277"/>
    </location>
</feature>
<dbReference type="InterPro" id="IPR003439">
    <property type="entry name" value="ABC_transporter-like_ATP-bd"/>
</dbReference>
<feature type="transmembrane region" description="Helical" evidence="9">
    <location>
        <begin position="393"/>
        <end position="416"/>
    </location>
</feature>
<accession>A0A5M9MAF5</accession>
<comment type="subcellular location">
    <subcellularLocation>
        <location evidence="1">Membrane</location>
        <topology evidence="1">Multi-pass membrane protein</topology>
    </subcellularLocation>
</comment>